<feature type="compositionally biased region" description="Basic and acidic residues" evidence="3">
    <location>
        <begin position="109"/>
        <end position="118"/>
    </location>
</feature>
<dbReference type="Pfam" id="PF00057">
    <property type="entry name" value="Ldl_recept_a"/>
    <property type="match status" value="1"/>
</dbReference>
<name>A0A9W7WG35_TRIRA</name>
<dbReference type="CDD" id="cd00112">
    <property type="entry name" value="LDLa"/>
    <property type="match status" value="1"/>
</dbReference>
<gene>
    <name evidence="4" type="ORF">IRJ41_000827</name>
</gene>
<dbReference type="Gene3D" id="4.10.400.10">
    <property type="entry name" value="Low-density Lipoprotein Receptor"/>
    <property type="match status" value="1"/>
</dbReference>
<keyword evidence="4" id="KW-0449">Lipoprotein</keyword>
<protein>
    <submittedName>
        <fullName evidence="4">Low-density lipoprotein receptor class A domain-containing protein 4</fullName>
    </submittedName>
</protein>
<comment type="caution">
    <text evidence="2">Lacks conserved residue(s) required for the propagation of feature annotation.</text>
</comment>
<keyword evidence="4" id="KW-0675">Receptor</keyword>
<feature type="compositionally biased region" description="Low complexity" evidence="3">
    <location>
        <begin position="159"/>
        <end position="176"/>
    </location>
</feature>
<dbReference type="InterPro" id="IPR023415">
    <property type="entry name" value="LDLR_class-A_CS"/>
</dbReference>
<feature type="disulfide bond" evidence="2">
    <location>
        <begin position="20"/>
        <end position="35"/>
    </location>
</feature>
<dbReference type="Proteomes" id="UP001059041">
    <property type="component" value="Linkage Group LG16"/>
</dbReference>
<dbReference type="AlphaFoldDB" id="A0A9W7WG35"/>
<feature type="region of interest" description="Disordered" evidence="3">
    <location>
        <begin position="104"/>
        <end position="176"/>
    </location>
</feature>
<dbReference type="InterPro" id="IPR036055">
    <property type="entry name" value="LDL_receptor-like_sf"/>
</dbReference>
<keyword evidence="1 2" id="KW-1015">Disulfide bond</keyword>
<comment type="caution">
    <text evidence="4">The sequence shown here is derived from an EMBL/GenBank/DDBJ whole genome shotgun (WGS) entry which is preliminary data.</text>
</comment>
<dbReference type="SUPFAM" id="SSF57424">
    <property type="entry name" value="LDL receptor-like module"/>
    <property type="match status" value="1"/>
</dbReference>
<keyword evidence="5" id="KW-1185">Reference proteome</keyword>
<sequence>TECKFRCTNGRCLKLLSLICNHLNECGDNSDEEHCPAAVPPPPDTIQSRVCLSGAAPLSEEGGRDARRWGVSLRQSRKAILLNDCETKRPSGCGERIYHRLTAANASDDGMKRERTERPTPTAAVNVSVSSCEGRGRRLSRPRPVTFPEPPCETSRSRTAAPETTTPTPMTHAPATAPYPSHREWIYFVGFRVCGVRDGPCRQWNALALTFYCRAGRIRAAFVIQRGLETEGTSDTADTHKHSHTFQDPTGKLANTLSIVLASALAHLTLLH</sequence>
<evidence type="ECO:0000256" key="2">
    <source>
        <dbReference type="PROSITE-ProRule" id="PRU00124"/>
    </source>
</evidence>
<reference evidence="4" key="1">
    <citation type="submission" date="2021-02" db="EMBL/GenBank/DDBJ databases">
        <title>Comparative genomics reveals that relaxation of natural selection precedes convergent phenotypic evolution of cavefish.</title>
        <authorList>
            <person name="Peng Z."/>
        </authorList>
    </citation>
    <scope>NUCLEOTIDE SEQUENCE</scope>
    <source>
        <tissue evidence="4">Muscle</tissue>
    </source>
</reference>
<accession>A0A9W7WG35</accession>
<dbReference type="EMBL" id="JAFHDT010000016">
    <property type="protein sequence ID" value="KAI7798421.1"/>
    <property type="molecule type" value="Genomic_DNA"/>
</dbReference>
<dbReference type="InterPro" id="IPR002172">
    <property type="entry name" value="LDrepeatLR_classA_rpt"/>
</dbReference>
<evidence type="ECO:0000313" key="4">
    <source>
        <dbReference type="EMBL" id="KAI7798421.1"/>
    </source>
</evidence>
<dbReference type="PROSITE" id="PS50068">
    <property type="entry name" value="LDLRA_2"/>
    <property type="match status" value="1"/>
</dbReference>
<evidence type="ECO:0000313" key="5">
    <source>
        <dbReference type="Proteomes" id="UP001059041"/>
    </source>
</evidence>
<proteinExistence type="predicted"/>
<evidence type="ECO:0000256" key="3">
    <source>
        <dbReference type="SAM" id="MobiDB-lite"/>
    </source>
</evidence>
<evidence type="ECO:0000256" key="1">
    <source>
        <dbReference type="ARBA" id="ARBA00023157"/>
    </source>
</evidence>
<dbReference type="SMART" id="SM00192">
    <property type="entry name" value="LDLa"/>
    <property type="match status" value="1"/>
</dbReference>
<feature type="non-terminal residue" evidence="4">
    <location>
        <position position="272"/>
    </location>
</feature>
<dbReference type="PROSITE" id="PS01209">
    <property type="entry name" value="LDLRA_1"/>
    <property type="match status" value="1"/>
</dbReference>
<organism evidence="4 5">
    <name type="scientific">Triplophysa rosa</name>
    <name type="common">Cave loach</name>
    <dbReference type="NCBI Taxonomy" id="992332"/>
    <lineage>
        <taxon>Eukaryota</taxon>
        <taxon>Metazoa</taxon>
        <taxon>Chordata</taxon>
        <taxon>Craniata</taxon>
        <taxon>Vertebrata</taxon>
        <taxon>Euteleostomi</taxon>
        <taxon>Actinopterygii</taxon>
        <taxon>Neopterygii</taxon>
        <taxon>Teleostei</taxon>
        <taxon>Ostariophysi</taxon>
        <taxon>Cypriniformes</taxon>
        <taxon>Nemacheilidae</taxon>
        <taxon>Triplophysa</taxon>
    </lineage>
</organism>